<dbReference type="PANTHER" id="PTHR31945">
    <property type="entry name" value="TRANSCRIPTION FACTOR SCREAM2-RELATED"/>
    <property type="match status" value="1"/>
</dbReference>
<gene>
    <name evidence="8" type="ORF">SI8410_04005250</name>
</gene>
<dbReference type="PANTHER" id="PTHR31945:SF68">
    <property type="entry name" value="TRANSCRIPTION FACTOR UDT1"/>
    <property type="match status" value="1"/>
</dbReference>
<dbReference type="Gene3D" id="4.10.280.10">
    <property type="entry name" value="Helix-loop-helix DNA-binding domain"/>
    <property type="match status" value="1"/>
</dbReference>
<dbReference type="PROSITE" id="PS50888">
    <property type="entry name" value="BHLH"/>
    <property type="match status" value="1"/>
</dbReference>
<dbReference type="InterPro" id="IPR051358">
    <property type="entry name" value="TF_AMS/ICE1/BHLH6-like"/>
</dbReference>
<dbReference type="Pfam" id="PF22754">
    <property type="entry name" value="bHLH-TF_ACT-like_plant"/>
    <property type="match status" value="1"/>
</dbReference>
<dbReference type="SUPFAM" id="SSF47459">
    <property type="entry name" value="HLH, helix-loop-helix DNA-binding domain"/>
    <property type="match status" value="1"/>
</dbReference>
<evidence type="ECO:0000256" key="4">
    <source>
        <dbReference type="ARBA" id="ARBA00023163"/>
    </source>
</evidence>
<dbReference type="OrthoDB" id="690068at2759"/>
<feature type="domain" description="BHLH" evidence="7">
    <location>
        <begin position="45"/>
        <end position="94"/>
    </location>
</feature>
<keyword evidence="4" id="KW-0804">Transcription</keyword>
<proteinExistence type="inferred from homology"/>
<comment type="subcellular location">
    <subcellularLocation>
        <location evidence="1">Nucleus</location>
    </subcellularLocation>
</comment>
<dbReference type="InterPro" id="IPR054502">
    <property type="entry name" value="bHLH-TF_ACT-like_plant"/>
</dbReference>
<dbReference type="GO" id="GO:0043565">
    <property type="term" value="F:sequence-specific DNA binding"/>
    <property type="evidence" value="ECO:0007669"/>
    <property type="project" value="TreeGrafter"/>
</dbReference>
<evidence type="ECO:0000256" key="3">
    <source>
        <dbReference type="ARBA" id="ARBA00023015"/>
    </source>
</evidence>
<protein>
    <recommendedName>
        <fullName evidence="7">BHLH domain-containing protein</fullName>
    </recommendedName>
</protein>
<dbReference type="InterPro" id="IPR036638">
    <property type="entry name" value="HLH_DNA-bd_sf"/>
</dbReference>
<name>A0A7I8KA06_SPIIN</name>
<evidence type="ECO:0000313" key="8">
    <source>
        <dbReference type="EMBL" id="CAA7394589.1"/>
    </source>
</evidence>
<dbReference type="EMBL" id="LR746267">
    <property type="protein sequence ID" value="CAA7394589.1"/>
    <property type="molecule type" value="Genomic_DNA"/>
</dbReference>
<keyword evidence="3" id="KW-0805">Transcription regulation</keyword>
<dbReference type="Pfam" id="PF00010">
    <property type="entry name" value="HLH"/>
    <property type="match status" value="1"/>
</dbReference>
<dbReference type="GO" id="GO:0046983">
    <property type="term" value="F:protein dimerization activity"/>
    <property type="evidence" value="ECO:0007669"/>
    <property type="project" value="InterPro"/>
</dbReference>
<organism evidence="8 9">
    <name type="scientific">Spirodela intermedia</name>
    <name type="common">Intermediate duckweed</name>
    <dbReference type="NCBI Taxonomy" id="51605"/>
    <lineage>
        <taxon>Eukaryota</taxon>
        <taxon>Viridiplantae</taxon>
        <taxon>Streptophyta</taxon>
        <taxon>Embryophyta</taxon>
        <taxon>Tracheophyta</taxon>
        <taxon>Spermatophyta</taxon>
        <taxon>Magnoliopsida</taxon>
        <taxon>Liliopsida</taxon>
        <taxon>Araceae</taxon>
        <taxon>Lemnoideae</taxon>
        <taxon>Spirodela</taxon>
    </lineage>
</organism>
<dbReference type="Proteomes" id="UP000663760">
    <property type="component" value="Chromosome 4"/>
</dbReference>
<keyword evidence="5" id="KW-0539">Nucleus</keyword>
<evidence type="ECO:0000256" key="2">
    <source>
        <dbReference type="ARBA" id="ARBA00005510"/>
    </source>
</evidence>
<dbReference type="AlphaFoldDB" id="A0A7I8KA06"/>
<evidence type="ECO:0000313" key="9">
    <source>
        <dbReference type="Proteomes" id="UP000663760"/>
    </source>
</evidence>
<dbReference type="GO" id="GO:0003700">
    <property type="term" value="F:DNA-binding transcription factor activity"/>
    <property type="evidence" value="ECO:0007669"/>
    <property type="project" value="TreeGrafter"/>
</dbReference>
<dbReference type="InterPro" id="IPR011598">
    <property type="entry name" value="bHLH_dom"/>
</dbReference>
<evidence type="ECO:0000256" key="5">
    <source>
        <dbReference type="ARBA" id="ARBA00023242"/>
    </source>
</evidence>
<comment type="similarity">
    <text evidence="2">Belongs to the bHLH protein family.</text>
</comment>
<keyword evidence="6" id="KW-0175">Coiled coil</keyword>
<evidence type="ECO:0000259" key="7">
    <source>
        <dbReference type="PROSITE" id="PS50888"/>
    </source>
</evidence>
<dbReference type="SMART" id="SM00353">
    <property type="entry name" value="HLH"/>
    <property type="match status" value="1"/>
</dbReference>
<sequence length="213" mass="23436">MPWQRRWGTGAADDDDCAADFVAGLLGGGGPVRDEHAGGGMPENVYKSKNLEAERKRRAKLKGQFFALRSLVPRITKMSKESTLADAIDYIQELQSRKEQLQRELQEMADAEAEIQGSVSSTGEKPLPEPVDCKEEVEVRPIGKNRLRASIVCSKRKGALAKLAEAMSTLGLEVTGVNFLTLPGVSRVLIFMEMRGERAVAGERVRDLLLRVI</sequence>
<feature type="coiled-coil region" evidence="6">
    <location>
        <begin position="84"/>
        <end position="118"/>
    </location>
</feature>
<accession>A0A7I8KA06</accession>
<reference evidence="8" key="1">
    <citation type="submission" date="2020-02" db="EMBL/GenBank/DDBJ databases">
        <authorList>
            <person name="Scholz U."/>
            <person name="Mascher M."/>
            <person name="Fiebig A."/>
        </authorList>
    </citation>
    <scope>NUCLEOTIDE SEQUENCE</scope>
</reference>
<dbReference type="GO" id="GO:0005634">
    <property type="term" value="C:nucleus"/>
    <property type="evidence" value="ECO:0007669"/>
    <property type="project" value="UniProtKB-SubCell"/>
</dbReference>
<evidence type="ECO:0000256" key="6">
    <source>
        <dbReference type="SAM" id="Coils"/>
    </source>
</evidence>
<evidence type="ECO:0000256" key="1">
    <source>
        <dbReference type="ARBA" id="ARBA00004123"/>
    </source>
</evidence>
<keyword evidence="9" id="KW-1185">Reference proteome</keyword>